<reference evidence="1" key="2">
    <citation type="journal article" date="2015" name="Data Brief">
        <title>Shoot transcriptome of the giant reed, Arundo donax.</title>
        <authorList>
            <person name="Barrero R.A."/>
            <person name="Guerrero F.D."/>
            <person name="Moolhuijzen P."/>
            <person name="Goolsby J.A."/>
            <person name="Tidwell J."/>
            <person name="Bellgard S.E."/>
            <person name="Bellgard M.I."/>
        </authorList>
    </citation>
    <scope>NUCLEOTIDE SEQUENCE</scope>
    <source>
        <tissue evidence="1">Shoot tissue taken approximately 20 cm above the soil surface</tissue>
    </source>
</reference>
<dbReference type="EMBL" id="GBRH01160352">
    <property type="protein sequence ID" value="JAE37544.1"/>
    <property type="molecule type" value="Transcribed_RNA"/>
</dbReference>
<evidence type="ECO:0000313" key="1">
    <source>
        <dbReference type="EMBL" id="JAE37544.1"/>
    </source>
</evidence>
<accession>A0A0A9HNY3</accession>
<proteinExistence type="predicted"/>
<dbReference type="AlphaFoldDB" id="A0A0A9HNY3"/>
<protein>
    <submittedName>
        <fullName evidence="1">Uncharacterized protein</fullName>
    </submittedName>
</protein>
<name>A0A0A9HNY3_ARUDO</name>
<organism evidence="1">
    <name type="scientific">Arundo donax</name>
    <name type="common">Giant reed</name>
    <name type="synonym">Donax arundinaceus</name>
    <dbReference type="NCBI Taxonomy" id="35708"/>
    <lineage>
        <taxon>Eukaryota</taxon>
        <taxon>Viridiplantae</taxon>
        <taxon>Streptophyta</taxon>
        <taxon>Embryophyta</taxon>
        <taxon>Tracheophyta</taxon>
        <taxon>Spermatophyta</taxon>
        <taxon>Magnoliopsida</taxon>
        <taxon>Liliopsida</taxon>
        <taxon>Poales</taxon>
        <taxon>Poaceae</taxon>
        <taxon>PACMAD clade</taxon>
        <taxon>Arundinoideae</taxon>
        <taxon>Arundineae</taxon>
        <taxon>Arundo</taxon>
    </lineage>
</organism>
<sequence length="38" mass="4309">MKRNDTLERTSIGTGFDLKCGFLYLCRTMHVAKASTSR</sequence>
<reference evidence="1" key="1">
    <citation type="submission" date="2014-09" db="EMBL/GenBank/DDBJ databases">
        <authorList>
            <person name="Magalhaes I.L.F."/>
            <person name="Oliveira U."/>
            <person name="Santos F.R."/>
            <person name="Vidigal T.H.D.A."/>
            <person name="Brescovit A.D."/>
            <person name="Santos A.J."/>
        </authorList>
    </citation>
    <scope>NUCLEOTIDE SEQUENCE</scope>
    <source>
        <tissue evidence="1">Shoot tissue taken approximately 20 cm above the soil surface</tissue>
    </source>
</reference>